<dbReference type="Proteomes" id="UP000028483">
    <property type="component" value="Unassembled WGS sequence"/>
</dbReference>
<evidence type="ECO:0000313" key="2">
    <source>
        <dbReference type="Proteomes" id="UP000028483"/>
    </source>
</evidence>
<dbReference type="SUPFAM" id="SSF56801">
    <property type="entry name" value="Acetyl-CoA synthetase-like"/>
    <property type="match status" value="1"/>
</dbReference>
<dbReference type="RefSeq" id="WP_051894647.1">
    <property type="nucleotide sequence ID" value="NZ_CAWLUU010000218.1"/>
</dbReference>
<dbReference type="PANTHER" id="PTHR36932">
    <property type="entry name" value="CAPSULAR POLYSACCHARIDE BIOSYNTHESIS PROTEIN"/>
    <property type="match status" value="1"/>
</dbReference>
<protein>
    <submittedName>
        <fullName evidence="1">Coenzyme F390 synthetase</fullName>
    </submittedName>
</protein>
<dbReference type="Gene3D" id="3.40.50.12780">
    <property type="entry name" value="N-terminal domain of ligase-like"/>
    <property type="match status" value="1"/>
</dbReference>
<proteinExistence type="predicted"/>
<dbReference type="PANTHER" id="PTHR36932:SF1">
    <property type="entry name" value="CAPSULAR POLYSACCHARIDE BIOSYNTHESIS PROTEIN"/>
    <property type="match status" value="1"/>
</dbReference>
<dbReference type="HOGENOM" id="CLU_035301_6_0_6"/>
<dbReference type="InterPro" id="IPR053158">
    <property type="entry name" value="CapK_Type1_Caps_Biosynth"/>
</dbReference>
<dbReference type="EMBL" id="CBSX010000169">
    <property type="protein sequence ID" value="CDH06965.1"/>
    <property type="molecule type" value="Genomic_DNA"/>
</dbReference>
<sequence length="472" mass="53651">MHSGLIQGKMGTVYDTQSQDGGLAAISRLAKLNEPSQADTPLLQMAALNYWRQQRSSLLAAPFEDAQLVREKQFAQLRLLVDYAFQYIPFYRSLYGNVGYELGDLQTWRDFEFLPVINKSMLAAQPEAMRLAPGMLRESSFCSRSSGSSGIPFTTWLDQQDVIRDFAEQIRFLHFASDGRLLPQDWIYTLHHGGFWYSSVLSQYRVFRLMDIKATDVPDLARHLQWMRPALLTTLPSYLTYLAELGPLEKYGIRALTTNSEMSSPSERHRFCRIFGVPVLDEYSSEEIGLMATECLHGSYHVVEDGVYLEILDPDSQGLGRVVVSDLGNYLMPLIRYDHGDLASFDSTPCSCGQRFRRLSTLHGRNDDVFQTSNGQYIPSASLLAICDDVLTDESSGIHEYRLIQQGPAHVELQYTGSINNANQAKLISDFKQRLEALFGYRIELRTKYQQKLPANASFKRRCLLRIWSPSL</sequence>
<comment type="caution">
    <text evidence="1">The sequence shown here is derived from an EMBL/GenBank/DDBJ whole genome shotgun (WGS) entry which is preliminary data.</text>
</comment>
<gene>
    <name evidence="1" type="ORF">XBO1_2500010</name>
</gene>
<reference evidence="1" key="1">
    <citation type="submission" date="2013-07" db="EMBL/GenBank/DDBJ databases">
        <title>Sub-species coevolution in mutualistic symbiosis.</title>
        <authorList>
            <person name="Murfin K."/>
            <person name="Klassen J."/>
            <person name="Lee M."/>
            <person name="Forst S."/>
            <person name="Stock P."/>
            <person name="Goodrich-Blair H."/>
        </authorList>
    </citation>
    <scope>NUCLEOTIDE SEQUENCE [LARGE SCALE GENOMIC DNA]</scope>
    <source>
        <strain evidence="1">Oregonense</strain>
    </source>
</reference>
<name>A0A077P736_XENBV</name>
<evidence type="ECO:0000313" key="1">
    <source>
        <dbReference type="EMBL" id="CDH06965.1"/>
    </source>
</evidence>
<accession>A0A077P736</accession>
<dbReference type="AlphaFoldDB" id="A0A077P736"/>
<dbReference type="InterPro" id="IPR042099">
    <property type="entry name" value="ANL_N_sf"/>
</dbReference>
<organism evidence="1 2">
    <name type="scientific">Xenorhabdus bovienii str. oregonense</name>
    <dbReference type="NCBI Taxonomy" id="1398202"/>
    <lineage>
        <taxon>Bacteria</taxon>
        <taxon>Pseudomonadati</taxon>
        <taxon>Pseudomonadota</taxon>
        <taxon>Gammaproteobacteria</taxon>
        <taxon>Enterobacterales</taxon>
        <taxon>Morganellaceae</taxon>
        <taxon>Xenorhabdus</taxon>
    </lineage>
</organism>